<dbReference type="Pfam" id="PF05838">
    <property type="entry name" value="Glyco_hydro_108"/>
    <property type="match status" value="1"/>
</dbReference>
<name>A0A7S8C5Z4_9HYPH</name>
<organism evidence="5 6">
    <name type="scientific">Kaustia mangrovi</name>
    <dbReference type="NCBI Taxonomy" id="2593653"/>
    <lineage>
        <taxon>Bacteria</taxon>
        <taxon>Pseudomonadati</taxon>
        <taxon>Pseudomonadota</taxon>
        <taxon>Alphaproteobacteria</taxon>
        <taxon>Hyphomicrobiales</taxon>
        <taxon>Parvibaculaceae</taxon>
        <taxon>Kaustia</taxon>
    </lineage>
</organism>
<feature type="region of interest" description="Disordered" evidence="1">
    <location>
        <begin position="191"/>
        <end position="210"/>
    </location>
</feature>
<keyword evidence="2" id="KW-0812">Transmembrane</keyword>
<evidence type="ECO:0000256" key="2">
    <source>
        <dbReference type="SAM" id="Phobius"/>
    </source>
</evidence>
<feature type="transmembrane region" description="Helical" evidence="2">
    <location>
        <begin position="251"/>
        <end position="273"/>
    </location>
</feature>
<accession>A0A7S8C5Z4</accession>
<feature type="domain" description="Peptidoglycan binding" evidence="4">
    <location>
        <begin position="98"/>
        <end position="161"/>
    </location>
</feature>
<dbReference type="Gene3D" id="1.20.141.10">
    <property type="entry name" value="Chitosanase, subunit A, domain 1"/>
    <property type="match status" value="1"/>
</dbReference>
<keyword evidence="2" id="KW-1133">Transmembrane helix</keyword>
<dbReference type="RefSeq" id="WP_213161383.1">
    <property type="nucleotide sequence ID" value="NZ_CP058214.1"/>
</dbReference>
<evidence type="ECO:0000313" key="6">
    <source>
        <dbReference type="Proteomes" id="UP000593594"/>
    </source>
</evidence>
<dbReference type="EMBL" id="CP058214">
    <property type="protein sequence ID" value="QPC44021.1"/>
    <property type="molecule type" value="Genomic_DNA"/>
</dbReference>
<dbReference type="Proteomes" id="UP000593594">
    <property type="component" value="Chromosome"/>
</dbReference>
<keyword evidence="5" id="KW-0378">Hydrolase</keyword>
<evidence type="ECO:0000259" key="3">
    <source>
        <dbReference type="Pfam" id="PF05838"/>
    </source>
</evidence>
<proteinExistence type="predicted"/>
<evidence type="ECO:0000256" key="1">
    <source>
        <dbReference type="SAM" id="MobiDB-lite"/>
    </source>
</evidence>
<dbReference type="GO" id="GO:0016787">
    <property type="term" value="F:hydrolase activity"/>
    <property type="evidence" value="ECO:0007669"/>
    <property type="project" value="UniProtKB-KW"/>
</dbReference>
<dbReference type="InterPro" id="IPR008565">
    <property type="entry name" value="TtsA-like_GH18_dom"/>
</dbReference>
<feature type="domain" description="TtsA-like Glycoside hydrolase family 108" evidence="3">
    <location>
        <begin position="10"/>
        <end position="94"/>
    </location>
</feature>
<evidence type="ECO:0000259" key="4">
    <source>
        <dbReference type="Pfam" id="PF09374"/>
    </source>
</evidence>
<dbReference type="CDD" id="cd13926">
    <property type="entry name" value="N-acetylmuramidase_GH108"/>
    <property type="match status" value="1"/>
</dbReference>
<dbReference type="InterPro" id="IPR023346">
    <property type="entry name" value="Lysozyme-like_dom_sf"/>
</dbReference>
<sequence>MKTNFDRSLELTLAWEGGAVHHPKDPGGRTNRGVTQRTYDRYRRDRNRPRKDVFQIAPAEVADIYRSMYWNLVKGDQLPAGADYAVFDYAVNSGPGRAARALQKIVGARVDGIIGPETVDLTREAYARDPVALVEAICEERYRFVRSLKTWKTFGRGWKRRIMGETMGAQSGDIGVIDYASDMAERAAAKVRSPELPLPKKPTMGKADPEDVAISRTPEGVGAGTTVVGGIGAAAATAAEKIQDLTGISDIALYAFVGLTVVAAISTVGVMMVRARRGEAAA</sequence>
<keyword evidence="6" id="KW-1185">Reference proteome</keyword>
<reference evidence="5 6" key="1">
    <citation type="submission" date="2020-06" db="EMBL/GenBank/DDBJ databases">
        <title>Genome sequence of 2 isolates from Red Sea Mangroves.</title>
        <authorList>
            <person name="Sefrji F."/>
            <person name="Michoud G."/>
            <person name="Merlino G."/>
            <person name="Daffonchio D."/>
        </authorList>
    </citation>
    <scope>NUCLEOTIDE SEQUENCE [LARGE SCALE GENOMIC DNA]</scope>
    <source>
        <strain evidence="5 6">R1DC25</strain>
    </source>
</reference>
<dbReference type="KEGG" id="kmn:HW532_15775"/>
<dbReference type="InterPro" id="IPR018537">
    <property type="entry name" value="Peptidoglycan-bd_3"/>
</dbReference>
<dbReference type="SUPFAM" id="SSF53955">
    <property type="entry name" value="Lysozyme-like"/>
    <property type="match status" value="1"/>
</dbReference>
<evidence type="ECO:0000313" key="5">
    <source>
        <dbReference type="EMBL" id="QPC44021.1"/>
    </source>
</evidence>
<gene>
    <name evidence="5" type="ORF">HW532_15775</name>
</gene>
<protein>
    <submittedName>
        <fullName evidence="5">Glycoside hydrolase family 108 protein</fullName>
    </submittedName>
</protein>
<dbReference type="AlphaFoldDB" id="A0A7S8C5Z4"/>
<dbReference type="Pfam" id="PF09374">
    <property type="entry name" value="PG_binding_3"/>
    <property type="match status" value="1"/>
</dbReference>
<keyword evidence="2" id="KW-0472">Membrane</keyword>